<dbReference type="PANTHER" id="PTHR30472:SF25">
    <property type="entry name" value="ABC TRANSPORTER PERMEASE PROTEIN MJ0876-RELATED"/>
    <property type="match status" value="1"/>
</dbReference>
<dbReference type="GO" id="GO:0005886">
    <property type="term" value="C:plasma membrane"/>
    <property type="evidence" value="ECO:0007669"/>
    <property type="project" value="UniProtKB-SubCell"/>
</dbReference>
<reference evidence="8 9" key="1">
    <citation type="submission" date="2018-01" db="EMBL/GenBank/DDBJ databases">
        <title>Whole genome sequencing of Histamine producing bacteria.</title>
        <authorList>
            <person name="Butler K."/>
        </authorList>
    </citation>
    <scope>NUCLEOTIDE SEQUENCE [LARGE SCALE GENOMIC DNA]</scope>
    <source>
        <strain evidence="8 9">FS-7.2</strain>
    </source>
</reference>
<keyword evidence="4" id="KW-1003">Cell membrane</keyword>
<keyword evidence="5" id="KW-0812">Transmembrane</keyword>
<accession>A0A0B7J6U7</accession>
<gene>
    <name evidence="8" type="ORF">C9J27_24800</name>
</gene>
<sequence length="346" mass="36640">MLSHQYIKPLQGIAALIGLLLLLMLYLSLGSVAIPINDIFAMFVSYLHGGETLAQQQHPLASAIILQIRLPRACAAILAGSALALAGACSQGLFRNPLASPDILGISAGSSFAAVVAIVSGLTVINPALLPLVTAAGALTTATIVYLIARQTQQHGLFIILAGLAVSSLLGGLTMGVLLTAQQYEVSEFVFWTMGGLDARTWQQLLWPTPIIIIAAWILLRHGQTLNLLALGEQNAHGMGINVRRSRRLLLLLTTLLTAMAIAVAGPIGFIGLIVPHLARLLVGPNNRILLPFSALFGAMFLLSCDLIARTVIAPNELKTGIITAIIGGIYFIILLIRSQYKGLQS</sequence>
<evidence type="ECO:0000256" key="4">
    <source>
        <dbReference type="ARBA" id="ARBA00022475"/>
    </source>
</evidence>
<dbReference type="CDD" id="cd06550">
    <property type="entry name" value="TM_ABC_iron-siderophores_like"/>
    <property type="match status" value="1"/>
</dbReference>
<keyword evidence="7" id="KW-0472">Membrane</keyword>
<evidence type="ECO:0000256" key="3">
    <source>
        <dbReference type="ARBA" id="ARBA00022448"/>
    </source>
</evidence>
<evidence type="ECO:0000256" key="6">
    <source>
        <dbReference type="ARBA" id="ARBA00022989"/>
    </source>
</evidence>
<organism evidence="8 9">
    <name type="scientific">Photobacterium kishitanii</name>
    <dbReference type="NCBI Taxonomy" id="318456"/>
    <lineage>
        <taxon>Bacteria</taxon>
        <taxon>Pseudomonadati</taxon>
        <taxon>Pseudomonadota</taxon>
        <taxon>Gammaproteobacteria</taxon>
        <taxon>Vibrionales</taxon>
        <taxon>Vibrionaceae</taxon>
        <taxon>Photobacterium</taxon>
    </lineage>
</organism>
<evidence type="ECO:0000256" key="5">
    <source>
        <dbReference type="ARBA" id="ARBA00022692"/>
    </source>
</evidence>
<dbReference type="EMBL" id="PYNF01000048">
    <property type="protein sequence ID" value="PSU89119.1"/>
    <property type="molecule type" value="Genomic_DNA"/>
</dbReference>
<dbReference type="Proteomes" id="UP000241426">
    <property type="component" value="Unassembled WGS sequence"/>
</dbReference>
<dbReference type="FunFam" id="1.10.3470.10:FF:000001">
    <property type="entry name" value="Vitamin B12 ABC transporter permease BtuC"/>
    <property type="match status" value="1"/>
</dbReference>
<dbReference type="GO" id="GO:0033214">
    <property type="term" value="P:siderophore-iron import into cell"/>
    <property type="evidence" value="ECO:0007669"/>
    <property type="project" value="TreeGrafter"/>
</dbReference>
<evidence type="ECO:0000313" key="8">
    <source>
        <dbReference type="EMBL" id="PSU89119.1"/>
    </source>
</evidence>
<evidence type="ECO:0000256" key="2">
    <source>
        <dbReference type="ARBA" id="ARBA00007935"/>
    </source>
</evidence>
<dbReference type="InterPro" id="IPR037294">
    <property type="entry name" value="ABC_BtuC-like"/>
</dbReference>
<dbReference type="RefSeq" id="WP_036789106.1">
    <property type="nucleotide sequence ID" value="NZ_LN794352.1"/>
</dbReference>
<dbReference type="GeneID" id="29942689"/>
<evidence type="ECO:0000313" key="9">
    <source>
        <dbReference type="Proteomes" id="UP000241426"/>
    </source>
</evidence>
<evidence type="ECO:0000256" key="7">
    <source>
        <dbReference type="ARBA" id="ARBA00023136"/>
    </source>
</evidence>
<keyword evidence="6" id="KW-1133">Transmembrane helix</keyword>
<dbReference type="AlphaFoldDB" id="A0A0B7J6U7"/>
<dbReference type="SUPFAM" id="SSF81345">
    <property type="entry name" value="ABC transporter involved in vitamin B12 uptake, BtuC"/>
    <property type="match status" value="1"/>
</dbReference>
<dbReference type="PANTHER" id="PTHR30472">
    <property type="entry name" value="FERRIC ENTEROBACTIN TRANSPORT SYSTEM PERMEASE PROTEIN"/>
    <property type="match status" value="1"/>
</dbReference>
<comment type="caution">
    <text evidence="8">The sequence shown here is derived from an EMBL/GenBank/DDBJ whole genome shotgun (WGS) entry which is preliminary data.</text>
</comment>
<proteinExistence type="inferred from homology"/>
<accession>A0A2T3KAN2</accession>
<evidence type="ECO:0000256" key="1">
    <source>
        <dbReference type="ARBA" id="ARBA00004651"/>
    </source>
</evidence>
<dbReference type="GO" id="GO:0022857">
    <property type="term" value="F:transmembrane transporter activity"/>
    <property type="evidence" value="ECO:0007669"/>
    <property type="project" value="InterPro"/>
</dbReference>
<dbReference type="eggNOG" id="COG0609">
    <property type="taxonomic scope" value="Bacteria"/>
</dbReference>
<comment type="similarity">
    <text evidence="2">Belongs to the binding-protein-dependent transport system permease family. FecCD subfamily.</text>
</comment>
<comment type="subcellular location">
    <subcellularLocation>
        <location evidence="1">Cell membrane</location>
        <topology evidence="1">Multi-pass membrane protein</topology>
    </subcellularLocation>
</comment>
<keyword evidence="3" id="KW-0813">Transport</keyword>
<name>A0A0B7J6U7_9GAMM</name>
<dbReference type="Gene3D" id="1.10.3470.10">
    <property type="entry name" value="ABC transporter involved in vitamin B12 uptake, BtuC"/>
    <property type="match status" value="1"/>
</dbReference>
<dbReference type="Pfam" id="PF01032">
    <property type="entry name" value="FecCD"/>
    <property type="match status" value="1"/>
</dbReference>
<dbReference type="InterPro" id="IPR000522">
    <property type="entry name" value="ABC_transptr_permease_BtuC"/>
</dbReference>
<protein>
    <submittedName>
        <fullName evidence="8">Iron ABC transporter permease</fullName>
    </submittedName>
</protein>